<gene>
    <name evidence="1" type="ORF">Ctob_012508</name>
</gene>
<organism evidence="1 2">
    <name type="scientific">Chrysochromulina tobinii</name>
    <dbReference type="NCBI Taxonomy" id="1460289"/>
    <lineage>
        <taxon>Eukaryota</taxon>
        <taxon>Haptista</taxon>
        <taxon>Haptophyta</taxon>
        <taxon>Prymnesiophyceae</taxon>
        <taxon>Prymnesiales</taxon>
        <taxon>Chrysochromulinaceae</taxon>
        <taxon>Chrysochromulina</taxon>
    </lineage>
</organism>
<reference evidence="2" key="1">
    <citation type="journal article" date="2015" name="PLoS Genet.">
        <title>Genome Sequence and Transcriptome Analyses of Chrysochromulina tobin: Metabolic Tools for Enhanced Algal Fitness in the Prominent Order Prymnesiales (Haptophyceae).</title>
        <authorList>
            <person name="Hovde B.T."/>
            <person name="Deodato C.R."/>
            <person name="Hunsperger H.M."/>
            <person name="Ryken S.A."/>
            <person name="Yost W."/>
            <person name="Jha R.K."/>
            <person name="Patterson J."/>
            <person name="Monnat R.J. Jr."/>
            <person name="Barlow S.B."/>
            <person name="Starkenburg S.R."/>
            <person name="Cattolico R.A."/>
        </authorList>
    </citation>
    <scope>NUCLEOTIDE SEQUENCE</scope>
    <source>
        <strain evidence="2">CCMP291</strain>
    </source>
</reference>
<sequence length="541" mass="59394">MRRTRDDDDGGGRAVRARADSNAPLLALPAPVSLLTTAIQAIRDTTDPIKLFQVDTENGPKDNVGREADARRVRNQLLLQAHPDRGPPDEKPLRDAATVNINTLFDLYVRSLRPVLPSAAGASAELQNPEAIDYAGGAGSSGGGAGSSDGKADSGLRVRIRRLLSEPRKSLNGSYGNVEGEEDGRVLVRVDGHDQLFKLKPENLRRVDAATVRGGALEFLQLQAETEFEDLDAQGRAVSKSPSLLYSEGGPQSHRFKLQTYSGFGFANMLDLSDPSVPFFDPMAANRCVSDDVVATRVTQNLVRVHEGLPYHDFGLISLAAVRYPPEKQHRDGRPRFFVLDGQHRLMAMKGLVDEGPARAPGARDIRFQISVRVVDDMEAANAALREMQDCYMPDLRCFFDTEGEGPLAGEVLALARLRWPRAFVRLDIRADRRGSTKLVPDRPKLDDGCFFTLLRDAGMLARGLKEVKEGRAEGSTLANVLFAQLLQINDAIRAAGPPGNRSEARFRQCEERESGCWLGYYRPDEDGEKTLEALARRGLV</sequence>
<accession>A0A0M0LS66</accession>
<proteinExistence type="predicted"/>
<evidence type="ECO:0000313" key="1">
    <source>
        <dbReference type="EMBL" id="KOO53890.1"/>
    </source>
</evidence>
<name>A0A0M0LS66_9EUKA</name>
<dbReference type="AlphaFoldDB" id="A0A0M0LS66"/>
<dbReference type="Proteomes" id="UP000037460">
    <property type="component" value="Unassembled WGS sequence"/>
</dbReference>
<protein>
    <submittedName>
        <fullName evidence="1">Uncharacterized protein</fullName>
    </submittedName>
</protein>
<evidence type="ECO:0000313" key="2">
    <source>
        <dbReference type="Proteomes" id="UP000037460"/>
    </source>
</evidence>
<dbReference type="EMBL" id="JWZX01000011">
    <property type="protein sequence ID" value="KOO53890.1"/>
    <property type="molecule type" value="Genomic_DNA"/>
</dbReference>
<comment type="caution">
    <text evidence="1">The sequence shown here is derived from an EMBL/GenBank/DDBJ whole genome shotgun (WGS) entry which is preliminary data.</text>
</comment>
<keyword evidence="2" id="KW-1185">Reference proteome</keyword>